<dbReference type="EMBL" id="MCGT01000003">
    <property type="protein sequence ID" value="ORX61469.1"/>
    <property type="molecule type" value="Genomic_DNA"/>
</dbReference>
<proteinExistence type="predicted"/>
<evidence type="ECO:0000313" key="8">
    <source>
        <dbReference type="Proteomes" id="UP000242146"/>
    </source>
</evidence>
<gene>
    <name evidence="7" type="ORF">DM01DRAFT_163115</name>
</gene>
<evidence type="ECO:0000313" key="7">
    <source>
        <dbReference type="EMBL" id="ORX61469.1"/>
    </source>
</evidence>
<feature type="coiled-coil region" evidence="4">
    <location>
        <begin position="493"/>
        <end position="566"/>
    </location>
</feature>
<dbReference type="Proteomes" id="UP000242146">
    <property type="component" value="Unassembled WGS sequence"/>
</dbReference>
<feature type="coiled-coil region" evidence="4">
    <location>
        <begin position="192"/>
        <end position="297"/>
    </location>
</feature>
<feature type="domain" description="NUA/TPR/MLP1-2-like" evidence="6">
    <location>
        <begin position="422"/>
        <end position="517"/>
    </location>
</feature>
<feature type="region of interest" description="Disordered" evidence="5">
    <location>
        <begin position="846"/>
        <end position="883"/>
    </location>
</feature>
<feature type="coiled-coil region" evidence="4">
    <location>
        <begin position="889"/>
        <end position="1064"/>
    </location>
</feature>
<sequence>MASPETLLKDLSAETLTVEYNTLKEKYDELVKNESQSQQELTQTKLQLEQLKSTAAHSQQEKDAMELKLSDVTNNKQEFTVLINELRQSLAVQRSDNTKLSQDINDYHIKCTKIQIEKEAERHRSEALKIEVDALKLRLNSFGENLEQSRQHFLAADTEIKLINEARRRDRELALSEKSYLEQERDTLSTSIQELRYELTRANTDLHNASDRAKSAEDRCQKMEAAQLTSKKNHNDIIEVYERQRLAAEDQIAKFSAELETAQTKAQAQYTDLVDENKSLKQQLTDAHDRLAVTRNRVDQLIGKCSANGDATAPTTPGTSPSAPLLGGSLLQLVQKYESSGHYWDDIFGDYFKLQDANQRLSKINDELTAVNRRYMREKDNEREYYTRLEAEVDRLRSEQTTHANAVDELAKLKASQQEKFQALEKQIADLSRDKQDLEASLNDTTYQLRYMLRFVQYQYGALPDQVKDTHDLLKDSQIPSSLEHDKTVFKDFDEMQQRNQTLMTDIRHLEANLSQKSTQVDQLSTTLKEKEALLSDASAKSTSLIRDQREKLEAMEHRLSLTVAERDRLLKQAGVNGSMADGEADASPVAVIDTDLQDKLQQSTQKVDELTAEMDAYQQEVELEMAEIRGELKQLQGQTAQLREERNAVQLERDQLKHRNNDLLQVSKSRQNEVEDLRKRESIRDGRIGELENRLMSANNEAMNLTHQLASLRADHSSVSAQLKGYEESYQRLCVENKELANERINLTTLLQNMNENLGSCTSGTAHIVEELKEHNGRLSRELEHLRDRLRTKEKEVRALQGIDQNEWRDKFQQSSGELKQLRVNYLELEKQLATANQDRIMAQTQVSELSRQQQAQPAVTAPTDGASAGEANATTTDGTAAAASSSMEQLVSQLTDANDTVARLKQELFEYKDRLEQADATTNKVSVDFTKFSEDSQARINQLSDDLASNHDKISSLQKQLEELTNEKRDSQTAFNTAELKWQEEKQGLLQEKGTLDDKLKTALDQVANLQSELNQHVTLLKESEQRYQTEVAARTQDAEAMAKLREDVQRLTLDLSSSKAEVLSAQERLGAAELSYRTQKEQTDSSYNDMKLR</sequence>
<name>A0A1X2GU11_9FUNG</name>
<keyword evidence="2 4" id="KW-0175">Coiled coil</keyword>
<keyword evidence="3" id="KW-0539">Nucleus</keyword>
<comment type="subcellular location">
    <subcellularLocation>
        <location evidence="1">Nucleus</location>
    </subcellularLocation>
</comment>
<dbReference type="GO" id="GO:0005643">
    <property type="term" value="C:nuclear pore"/>
    <property type="evidence" value="ECO:0007669"/>
    <property type="project" value="TreeGrafter"/>
</dbReference>
<keyword evidence="8" id="KW-1185">Reference proteome</keyword>
<comment type="caution">
    <text evidence="7">The sequence shown here is derived from an EMBL/GenBank/DDBJ whole genome shotgun (WGS) entry which is preliminary data.</text>
</comment>
<dbReference type="InterPro" id="IPR057974">
    <property type="entry name" value="NUA/TPR/MLP1-2-like_dom"/>
</dbReference>
<evidence type="ECO:0000256" key="4">
    <source>
        <dbReference type="SAM" id="Coils"/>
    </source>
</evidence>
<evidence type="ECO:0000259" key="6">
    <source>
        <dbReference type="Pfam" id="PF25785"/>
    </source>
</evidence>
<evidence type="ECO:0000256" key="3">
    <source>
        <dbReference type="ARBA" id="ARBA00023242"/>
    </source>
</evidence>
<protein>
    <recommendedName>
        <fullName evidence="6">NUA/TPR/MLP1-2-like domain-containing protein</fullName>
    </recommendedName>
</protein>
<reference evidence="7 8" key="1">
    <citation type="submission" date="2016-07" db="EMBL/GenBank/DDBJ databases">
        <title>Pervasive Adenine N6-methylation of Active Genes in Fungi.</title>
        <authorList>
            <consortium name="DOE Joint Genome Institute"/>
            <person name="Mondo S.J."/>
            <person name="Dannebaum R.O."/>
            <person name="Kuo R.C."/>
            <person name="Labutti K."/>
            <person name="Haridas S."/>
            <person name="Kuo A."/>
            <person name="Salamov A."/>
            <person name="Ahrendt S.R."/>
            <person name="Lipzen A."/>
            <person name="Sullivan W."/>
            <person name="Andreopoulos W.B."/>
            <person name="Clum A."/>
            <person name="Lindquist E."/>
            <person name="Daum C."/>
            <person name="Ramamoorthy G.K."/>
            <person name="Gryganskyi A."/>
            <person name="Culley D."/>
            <person name="Magnuson J.K."/>
            <person name="James T.Y."/>
            <person name="O'Malley M.A."/>
            <person name="Stajich J.E."/>
            <person name="Spatafora J.W."/>
            <person name="Visel A."/>
            <person name="Grigoriev I.V."/>
        </authorList>
    </citation>
    <scope>NUCLEOTIDE SEQUENCE [LARGE SCALE GENOMIC DNA]</scope>
    <source>
        <strain evidence="7 8">NRRL 3301</strain>
    </source>
</reference>
<dbReference type="Pfam" id="PF25785">
    <property type="entry name" value="TPR"/>
    <property type="match status" value="1"/>
</dbReference>
<dbReference type="Gene3D" id="1.10.287.1490">
    <property type="match status" value="1"/>
</dbReference>
<dbReference type="OrthoDB" id="343070at2759"/>
<feature type="coiled-coil region" evidence="4">
    <location>
        <begin position="594"/>
        <end position="660"/>
    </location>
</feature>
<dbReference type="AlphaFoldDB" id="A0A1X2GU11"/>
<dbReference type="GO" id="GO:0006406">
    <property type="term" value="P:mRNA export from nucleus"/>
    <property type="evidence" value="ECO:0007669"/>
    <property type="project" value="TreeGrafter"/>
</dbReference>
<feature type="compositionally biased region" description="Low complexity" evidence="5">
    <location>
        <begin position="854"/>
        <end position="883"/>
    </location>
</feature>
<dbReference type="Gene3D" id="1.10.287.2610">
    <property type="match status" value="1"/>
</dbReference>
<feature type="region of interest" description="Disordered" evidence="5">
    <location>
        <begin position="1076"/>
        <end position="1096"/>
    </location>
</feature>
<feature type="compositionally biased region" description="Polar residues" evidence="5">
    <location>
        <begin position="1087"/>
        <end position="1096"/>
    </location>
</feature>
<dbReference type="STRING" id="101127.A0A1X2GU11"/>
<feature type="coiled-coil region" evidence="4">
    <location>
        <begin position="13"/>
        <end position="75"/>
    </location>
</feature>
<evidence type="ECO:0000256" key="5">
    <source>
        <dbReference type="SAM" id="MobiDB-lite"/>
    </source>
</evidence>
<organism evidence="7 8">
    <name type="scientific">Hesseltinella vesiculosa</name>
    <dbReference type="NCBI Taxonomy" id="101127"/>
    <lineage>
        <taxon>Eukaryota</taxon>
        <taxon>Fungi</taxon>
        <taxon>Fungi incertae sedis</taxon>
        <taxon>Mucoromycota</taxon>
        <taxon>Mucoromycotina</taxon>
        <taxon>Mucoromycetes</taxon>
        <taxon>Mucorales</taxon>
        <taxon>Cunninghamellaceae</taxon>
        <taxon>Hesseltinella</taxon>
    </lineage>
</organism>
<dbReference type="GO" id="GO:0017056">
    <property type="term" value="F:structural constituent of nuclear pore"/>
    <property type="evidence" value="ECO:0007669"/>
    <property type="project" value="TreeGrafter"/>
</dbReference>
<evidence type="ECO:0000256" key="1">
    <source>
        <dbReference type="ARBA" id="ARBA00004123"/>
    </source>
</evidence>
<dbReference type="PANTHER" id="PTHR18898:SF2">
    <property type="entry name" value="NUCLEOPROTEIN TPR"/>
    <property type="match status" value="1"/>
</dbReference>
<dbReference type="PANTHER" id="PTHR18898">
    <property type="entry name" value="NUCLEOPROTEIN TPR-RELATED"/>
    <property type="match status" value="1"/>
</dbReference>
<accession>A0A1X2GU11</accession>
<feature type="coiled-coil region" evidence="4">
    <location>
        <begin position="354"/>
        <end position="448"/>
    </location>
</feature>
<evidence type="ECO:0000256" key="2">
    <source>
        <dbReference type="ARBA" id="ARBA00023054"/>
    </source>
</evidence>